<evidence type="ECO:0000313" key="3">
    <source>
        <dbReference type="Proteomes" id="UP000190230"/>
    </source>
</evidence>
<dbReference type="Gene3D" id="3.40.630.30">
    <property type="match status" value="1"/>
</dbReference>
<evidence type="ECO:0000259" key="1">
    <source>
        <dbReference type="PROSITE" id="PS51186"/>
    </source>
</evidence>
<name>A0A1T5APQ0_9FLAO</name>
<dbReference type="Pfam" id="PF13527">
    <property type="entry name" value="Acetyltransf_9"/>
    <property type="match status" value="1"/>
</dbReference>
<protein>
    <submittedName>
        <fullName evidence="2">Acetyltransferase (GNAT) domain-containing protein</fullName>
    </submittedName>
</protein>
<dbReference type="AlphaFoldDB" id="A0A1T5APQ0"/>
<feature type="domain" description="N-acetyltransferase" evidence="1">
    <location>
        <begin position="1"/>
        <end position="149"/>
    </location>
</feature>
<keyword evidence="2" id="KW-0808">Transferase</keyword>
<dbReference type="EMBL" id="FUYY01000001">
    <property type="protein sequence ID" value="SKB36839.1"/>
    <property type="molecule type" value="Genomic_DNA"/>
</dbReference>
<dbReference type="CDD" id="cd04301">
    <property type="entry name" value="NAT_SF"/>
    <property type="match status" value="1"/>
</dbReference>
<gene>
    <name evidence="2" type="ORF">SAMN05660776_0762</name>
</gene>
<reference evidence="3" key="1">
    <citation type="submission" date="2017-02" db="EMBL/GenBank/DDBJ databases">
        <authorList>
            <person name="Varghese N."/>
            <person name="Submissions S."/>
        </authorList>
    </citation>
    <scope>NUCLEOTIDE SEQUENCE [LARGE SCALE GENOMIC DNA]</scope>
    <source>
        <strain evidence="3">DSM 23405</strain>
    </source>
</reference>
<dbReference type="PROSITE" id="PS51186">
    <property type="entry name" value="GNAT"/>
    <property type="match status" value="1"/>
</dbReference>
<dbReference type="GO" id="GO:0016747">
    <property type="term" value="F:acyltransferase activity, transferring groups other than amino-acyl groups"/>
    <property type="evidence" value="ECO:0007669"/>
    <property type="project" value="InterPro"/>
</dbReference>
<dbReference type="OrthoDB" id="5570877at2"/>
<dbReference type="InterPro" id="IPR000182">
    <property type="entry name" value="GNAT_dom"/>
</dbReference>
<dbReference type="SUPFAM" id="SSF55729">
    <property type="entry name" value="Acyl-CoA N-acyltransferases (Nat)"/>
    <property type="match status" value="1"/>
</dbReference>
<dbReference type="Proteomes" id="UP000190230">
    <property type="component" value="Unassembled WGS sequence"/>
</dbReference>
<keyword evidence="3" id="KW-1185">Reference proteome</keyword>
<sequence length="295" mass="34517">MEFRDLDYSKDIEDVASLIKKNLQPEYTKDFLIWKHLNNPFGPSLSMVAISQEEIVGVVFYMRYNFYNKKGEMIKCIRPFDACTSPKMRGKGIFKKLMTKGLERYKNDYQVLLANPNANSHPEFLKLRWKEPKHNYIYKFGILLPSKLKQGESLINLPKSENSTDIISTSHLFQVGNSLEFIQWRYQDPGYQKVKYKTSDQNILYLVYRMDKIKGLKTLVLCDSYGNTEILQDALKRILAKENTPFVYFLENQINKEISSLFSLKHRKALIVFKENDFHIPDNLIISLGDLEGKL</sequence>
<accession>A0A1T5APQ0</accession>
<dbReference type="STRING" id="241145.SAMN05660776_0762"/>
<evidence type="ECO:0000313" key="2">
    <source>
        <dbReference type="EMBL" id="SKB36839.1"/>
    </source>
</evidence>
<dbReference type="RefSeq" id="WP_079719359.1">
    <property type="nucleotide sequence ID" value="NZ_FUYY01000001.1"/>
</dbReference>
<organism evidence="2 3">
    <name type="scientific">Salegentibacter holothuriorum</name>
    <dbReference type="NCBI Taxonomy" id="241145"/>
    <lineage>
        <taxon>Bacteria</taxon>
        <taxon>Pseudomonadati</taxon>
        <taxon>Bacteroidota</taxon>
        <taxon>Flavobacteriia</taxon>
        <taxon>Flavobacteriales</taxon>
        <taxon>Flavobacteriaceae</taxon>
        <taxon>Salegentibacter</taxon>
    </lineage>
</organism>
<dbReference type="InterPro" id="IPR016181">
    <property type="entry name" value="Acyl_CoA_acyltransferase"/>
</dbReference>
<proteinExistence type="predicted"/>